<accession>A0A154P8S6</accession>
<dbReference type="STRING" id="178035.A0A154P8S6"/>
<dbReference type="InterPro" id="IPR009069">
    <property type="entry name" value="Cys_alpha_HP_mot_SF"/>
</dbReference>
<dbReference type="EMBL" id="KQ434827">
    <property type="protein sequence ID" value="KZC07618.1"/>
    <property type="molecule type" value="Genomic_DNA"/>
</dbReference>
<dbReference type="OrthoDB" id="5825849at2759"/>
<dbReference type="GO" id="GO:0005761">
    <property type="term" value="C:mitochondrial ribosome"/>
    <property type="evidence" value="ECO:0007669"/>
    <property type="project" value="InterPro"/>
</dbReference>
<dbReference type="Pfam" id="PF06747">
    <property type="entry name" value="CHCH"/>
    <property type="match status" value="1"/>
</dbReference>
<dbReference type="SUPFAM" id="SSF47072">
    <property type="entry name" value="Cysteine alpha-hairpin motif"/>
    <property type="match status" value="1"/>
</dbReference>
<dbReference type="GO" id="GO:0005654">
    <property type="term" value="C:nucleoplasm"/>
    <property type="evidence" value="ECO:0007669"/>
    <property type="project" value="TreeGrafter"/>
</dbReference>
<dbReference type="Proteomes" id="UP000076502">
    <property type="component" value="Unassembled WGS sequence"/>
</dbReference>
<dbReference type="OMA" id="THYLWRR"/>
<sequence length="122" mass="14439">MKLTHYLWRRRQHARVAQDIKKVPFREYLPLSLKDSVQGAARKSSEQNCLYEMTLLFTCLNDSNFENQLCGNQIKSLQECMKNYTEHMEEQKVARKLEVPKPNAKTFTNTQVTYLLHKYPNV</sequence>
<dbReference type="GO" id="GO:0003723">
    <property type="term" value="F:RNA binding"/>
    <property type="evidence" value="ECO:0007669"/>
    <property type="project" value="TreeGrafter"/>
</dbReference>
<evidence type="ECO:0000313" key="4">
    <source>
        <dbReference type="Proteomes" id="UP000076502"/>
    </source>
</evidence>
<protein>
    <recommendedName>
        <fullName evidence="2">CHCH domain-containing protein</fullName>
    </recommendedName>
</protein>
<dbReference type="PANTHER" id="PTHR31278:SF2">
    <property type="entry name" value="SMALL RIBOSOMAL SUBUNIT PROTEIN MS37"/>
    <property type="match status" value="1"/>
</dbReference>
<dbReference type="PROSITE" id="PS51808">
    <property type="entry name" value="CHCH"/>
    <property type="match status" value="1"/>
</dbReference>
<keyword evidence="1" id="KW-1015">Disulfide bond</keyword>
<dbReference type="InterPro" id="IPR010625">
    <property type="entry name" value="CHCH"/>
</dbReference>
<keyword evidence="4" id="KW-1185">Reference proteome</keyword>
<proteinExistence type="predicted"/>
<reference evidence="3 4" key="1">
    <citation type="submission" date="2015-07" db="EMBL/GenBank/DDBJ databases">
        <title>The genome of Dufourea novaeangliae.</title>
        <authorList>
            <person name="Pan H."/>
            <person name="Kapheim K."/>
        </authorList>
    </citation>
    <scope>NUCLEOTIDE SEQUENCE [LARGE SCALE GENOMIC DNA]</scope>
    <source>
        <strain evidence="3">0120121106</strain>
        <tissue evidence="3">Whole body</tissue>
    </source>
</reference>
<organism evidence="3 4">
    <name type="scientific">Dufourea novaeangliae</name>
    <name type="common">Sweat bee</name>
    <dbReference type="NCBI Taxonomy" id="178035"/>
    <lineage>
        <taxon>Eukaryota</taxon>
        <taxon>Metazoa</taxon>
        <taxon>Ecdysozoa</taxon>
        <taxon>Arthropoda</taxon>
        <taxon>Hexapoda</taxon>
        <taxon>Insecta</taxon>
        <taxon>Pterygota</taxon>
        <taxon>Neoptera</taxon>
        <taxon>Endopterygota</taxon>
        <taxon>Hymenoptera</taxon>
        <taxon>Apocrita</taxon>
        <taxon>Aculeata</taxon>
        <taxon>Apoidea</taxon>
        <taxon>Anthophila</taxon>
        <taxon>Halictidae</taxon>
        <taxon>Rophitinae</taxon>
        <taxon>Dufourea</taxon>
    </lineage>
</organism>
<dbReference type="AlphaFoldDB" id="A0A154P8S6"/>
<evidence type="ECO:0000313" key="3">
    <source>
        <dbReference type="EMBL" id="KZC07618.1"/>
    </source>
</evidence>
<gene>
    <name evidence="3" type="ORF">WN55_08390</name>
</gene>
<feature type="domain" description="CHCH" evidence="2">
    <location>
        <begin position="49"/>
        <end position="83"/>
    </location>
</feature>
<dbReference type="PANTHER" id="PTHR31278">
    <property type="entry name" value="CHCHD1"/>
    <property type="match status" value="1"/>
</dbReference>
<name>A0A154P8S6_DUFNO</name>
<dbReference type="GO" id="GO:0032543">
    <property type="term" value="P:mitochondrial translation"/>
    <property type="evidence" value="ECO:0007669"/>
    <property type="project" value="InterPro"/>
</dbReference>
<evidence type="ECO:0000256" key="1">
    <source>
        <dbReference type="ARBA" id="ARBA00023157"/>
    </source>
</evidence>
<evidence type="ECO:0000259" key="2">
    <source>
        <dbReference type="Pfam" id="PF06747"/>
    </source>
</evidence>
<dbReference type="InterPro" id="IPR033620">
    <property type="entry name" value="Ribosomal_mS37_met"/>
</dbReference>